<evidence type="ECO:0000256" key="9">
    <source>
        <dbReference type="ARBA" id="ARBA00023239"/>
    </source>
</evidence>
<evidence type="ECO:0000256" key="19">
    <source>
        <dbReference type="ARBA" id="ARBA00081060"/>
    </source>
</evidence>
<evidence type="ECO:0000256" key="17">
    <source>
        <dbReference type="ARBA" id="ARBA00070760"/>
    </source>
</evidence>
<evidence type="ECO:0000256" key="16">
    <source>
        <dbReference type="ARBA" id="ARBA00066592"/>
    </source>
</evidence>
<dbReference type="GO" id="GO:0006563">
    <property type="term" value="P:L-serine metabolic process"/>
    <property type="evidence" value="ECO:0007669"/>
    <property type="project" value="UniProtKB-ARBA"/>
</dbReference>
<comment type="catalytic activity">
    <reaction evidence="11">
        <text>L-serine = pyruvate + NH4(+)</text>
        <dbReference type="Rhea" id="RHEA:19169"/>
        <dbReference type="ChEBI" id="CHEBI:15361"/>
        <dbReference type="ChEBI" id="CHEBI:28938"/>
        <dbReference type="ChEBI" id="CHEBI:33384"/>
        <dbReference type="EC" id="4.3.1.17"/>
    </reaction>
</comment>
<dbReference type="GO" id="GO:0030170">
    <property type="term" value="F:pyridoxal phosphate binding"/>
    <property type="evidence" value="ECO:0007669"/>
    <property type="project" value="InterPro"/>
</dbReference>
<dbReference type="PROSITE" id="PS00165">
    <property type="entry name" value="DEHYDRATASE_SER_THR"/>
    <property type="match status" value="1"/>
</dbReference>
<dbReference type="PANTHER" id="PTHR43050:SF1">
    <property type="entry name" value="SERINE RACEMASE"/>
    <property type="match status" value="1"/>
</dbReference>
<keyword evidence="8" id="KW-0663">Pyridoxal phosphate</keyword>
<evidence type="ECO:0000259" key="21">
    <source>
        <dbReference type="Pfam" id="PF00291"/>
    </source>
</evidence>
<evidence type="ECO:0000256" key="6">
    <source>
        <dbReference type="ARBA" id="ARBA00012093"/>
    </source>
</evidence>
<dbReference type="PANTHER" id="PTHR43050">
    <property type="entry name" value="SERINE / THREONINE RACEMASE FAMILY MEMBER"/>
    <property type="match status" value="1"/>
</dbReference>
<dbReference type="SUPFAM" id="SSF53686">
    <property type="entry name" value="Tryptophan synthase beta subunit-like PLP-dependent enzymes"/>
    <property type="match status" value="1"/>
</dbReference>
<dbReference type="AlphaFoldDB" id="A0A0N4ZPR1"/>
<comment type="cofactor">
    <cofactor evidence="3">
        <name>Mn(2+)</name>
        <dbReference type="ChEBI" id="CHEBI:29035"/>
    </cofactor>
</comment>
<evidence type="ECO:0000256" key="4">
    <source>
        <dbReference type="ARBA" id="ARBA00001946"/>
    </source>
</evidence>
<dbReference type="GO" id="GO:0000287">
    <property type="term" value="F:magnesium ion binding"/>
    <property type="evidence" value="ECO:0007669"/>
    <property type="project" value="TreeGrafter"/>
</dbReference>
<dbReference type="GO" id="GO:0070179">
    <property type="term" value="P:D-serine biosynthetic process"/>
    <property type="evidence" value="ECO:0007669"/>
    <property type="project" value="TreeGrafter"/>
</dbReference>
<dbReference type="Proteomes" id="UP000038045">
    <property type="component" value="Unplaced"/>
</dbReference>
<dbReference type="EC" id="5.1.1.18" evidence="16"/>
<accession>A0A0N4ZPR1</accession>
<dbReference type="InterPro" id="IPR001926">
    <property type="entry name" value="TrpB-like_PALP"/>
</dbReference>
<dbReference type="InterPro" id="IPR000634">
    <property type="entry name" value="Ser/Thr_deHydtase_PyrdxlP-BS"/>
</dbReference>
<dbReference type="GO" id="GO:0018114">
    <property type="term" value="F:threonine racemase activity"/>
    <property type="evidence" value="ECO:0007669"/>
    <property type="project" value="TreeGrafter"/>
</dbReference>
<evidence type="ECO:0000256" key="18">
    <source>
        <dbReference type="ARBA" id="ARBA00076108"/>
    </source>
</evidence>
<evidence type="ECO:0000256" key="11">
    <source>
        <dbReference type="ARBA" id="ARBA00049406"/>
    </source>
</evidence>
<comment type="similarity">
    <text evidence="5">Belongs to the serine/threonine dehydratase family.</text>
</comment>
<organism evidence="22 23">
    <name type="scientific">Parastrongyloides trichosuri</name>
    <name type="common">Possum-specific nematode worm</name>
    <dbReference type="NCBI Taxonomy" id="131310"/>
    <lineage>
        <taxon>Eukaryota</taxon>
        <taxon>Metazoa</taxon>
        <taxon>Ecdysozoa</taxon>
        <taxon>Nematoda</taxon>
        <taxon>Chromadorea</taxon>
        <taxon>Rhabditida</taxon>
        <taxon>Tylenchina</taxon>
        <taxon>Panagrolaimomorpha</taxon>
        <taxon>Strongyloidoidea</taxon>
        <taxon>Strongyloididae</taxon>
        <taxon>Parastrongyloides</taxon>
    </lineage>
</organism>
<keyword evidence="22" id="KW-1185">Reference proteome</keyword>
<evidence type="ECO:0000256" key="2">
    <source>
        <dbReference type="ARBA" id="ARBA00001933"/>
    </source>
</evidence>
<comment type="cofactor">
    <cofactor evidence="4">
        <name>Mg(2+)</name>
        <dbReference type="ChEBI" id="CHEBI:18420"/>
    </cofactor>
</comment>
<feature type="domain" description="Tryptophan synthase beta chain-like PALP" evidence="21">
    <location>
        <begin position="18"/>
        <end position="311"/>
    </location>
</feature>
<dbReference type="InterPro" id="IPR036052">
    <property type="entry name" value="TrpB-like_PALP_sf"/>
</dbReference>
<comment type="catalytic activity">
    <reaction evidence="12">
        <text>D-serine = pyruvate + NH4(+)</text>
        <dbReference type="Rhea" id="RHEA:13977"/>
        <dbReference type="ChEBI" id="CHEBI:15361"/>
        <dbReference type="ChEBI" id="CHEBI:28938"/>
        <dbReference type="ChEBI" id="CHEBI:35247"/>
        <dbReference type="EC" id="4.3.1.18"/>
    </reaction>
</comment>
<comment type="function">
    <text evidence="14">Catalyzes the synthesis of D-serine from L-serine. D-serine is a key coagonist with glutamate at NMDA receptors. Has dehydratase activity towards both L-serine and D-serine.</text>
</comment>
<evidence type="ECO:0000256" key="1">
    <source>
        <dbReference type="ARBA" id="ARBA00001913"/>
    </source>
</evidence>
<comment type="cofactor">
    <cofactor evidence="1">
        <name>Ca(2+)</name>
        <dbReference type="ChEBI" id="CHEBI:29108"/>
    </cofactor>
</comment>
<evidence type="ECO:0000256" key="20">
    <source>
        <dbReference type="ARBA" id="ARBA00081761"/>
    </source>
</evidence>
<evidence type="ECO:0000256" key="15">
    <source>
        <dbReference type="ARBA" id="ARBA00066349"/>
    </source>
</evidence>
<evidence type="ECO:0000313" key="23">
    <source>
        <dbReference type="WBParaSite" id="PTRK_0001052000.1"/>
    </source>
</evidence>
<evidence type="ECO:0000256" key="10">
    <source>
        <dbReference type="ARBA" id="ARBA00031418"/>
    </source>
</evidence>
<proteinExistence type="inferred from homology"/>
<protein>
    <recommendedName>
        <fullName evidence="17">Serine racemase</fullName>
        <ecNumber evidence="6">4.3.1.17</ecNumber>
        <ecNumber evidence="15">4.3.1.18</ecNumber>
        <ecNumber evidence="16">5.1.1.18</ecNumber>
    </recommendedName>
    <alternativeName>
        <fullName evidence="18">D-serine ammonia-lyase</fullName>
    </alternativeName>
    <alternativeName>
        <fullName evidence="20">D-serine dehydratase</fullName>
    </alternativeName>
    <alternativeName>
        <fullName evidence="19">L-serine ammonia-lyase</fullName>
    </alternativeName>
    <alternativeName>
        <fullName evidence="10">L-serine dehydratase</fullName>
    </alternativeName>
</protein>
<keyword evidence="7" id="KW-0460">Magnesium</keyword>
<evidence type="ECO:0000256" key="7">
    <source>
        <dbReference type="ARBA" id="ARBA00022842"/>
    </source>
</evidence>
<reference evidence="23" key="1">
    <citation type="submission" date="2017-02" db="UniProtKB">
        <authorList>
            <consortium name="WormBaseParasite"/>
        </authorList>
    </citation>
    <scope>IDENTIFICATION</scope>
</reference>
<dbReference type="Pfam" id="PF00291">
    <property type="entry name" value="PALP"/>
    <property type="match status" value="1"/>
</dbReference>
<evidence type="ECO:0000256" key="8">
    <source>
        <dbReference type="ARBA" id="ARBA00022898"/>
    </source>
</evidence>
<dbReference type="FunFam" id="3.40.50.1100:FF:000041">
    <property type="entry name" value="Threonine ammonia-lyase, variant"/>
    <property type="match status" value="1"/>
</dbReference>
<name>A0A0N4ZPR1_PARTI</name>
<evidence type="ECO:0000256" key="12">
    <source>
        <dbReference type="ARBA" id="ARBA00050422"/>
    </source>
</evidence>
<dbReference type="WBParaSite" id="PTRK_0001052000.1">
    <property type="protein sequence ID" value="PTRK_0001052000.1"/>
    <property type="gene ID" value="PTRK_0001052000"/>
</dbReference>
<dbReference type="Gene3D" id="3.40.50.1100">
    <property type="match status" value="2"/>
</dbReference>
<dbReference type="EC" id="4.3.1.17" evidence="6"/>
<dbReference type="GO" id="GO:0005524">
    <property type="term" value="F:ATP binding"/>
    <property type="evidence" value="ECO:0007669"/>
    <property type="project" value="TreeGrafter"/>
</dbReference>
<evidence type="ECO:0000256" key="13">
    <source>
        <dbReference type="ARBA" id="ARBA00051769"/>
    </source>
</evidence>
<comment type="catalytic activity">
    <reaction evidence="13">
        <text>L-serine = D-serine</text>
        <dbReference type="Rhea" id="RHEA:10980"/>
        <dbReference type="ChEBI" id="CHEBI:33384"/>
        <dbReference type="ChEBI" id="CHEBI:35247"/>
        <dbReference type="EC" id="5.1.1.18"/>
    </reaction>
</comment>
<dbReference type="GO" id="GO:0003941">
    <property type="term" value="F:L-serine ammonia-lyase activity"/>
    <property type="evidence" value="ECO:0007669"/>
    <property type="project" value="UniProtKB-EC"/>
</dbReference>
<evidence type="ECO:0000313" key="22">
    <source>
        <dbReference type="Proteomes" id="UP000038045"/>
    </source>
</evidence>
<sequence length="324" mass="35917">MSSISLKDILEANERIKGSIKRTPVLNNDYINKLIDKKVYFKCENFQETGSFKSRGALNAVRKSIEKNGNCQGFITHSSGNHGTALSWAAMMENKKCIVVVPENAPSEKKKMIERYNAEIILCKSTMKDRERCCEDIKNISGYKMIDPHNEYDVMAGQGSIGIEIDEEVPNCDAVLVAVGGGGLVSGVATYFKESNKSVKIYCVEVIGKNLQESVDAKERLWDEDCQLLDTIADGIRVIKVGDKCFSPLLKYCEKEILTVTDDEIKNAMTMIYEELKIVIEPTGAVTLAALLKYKDTVLKDLKNVSLIVCGGNISTSDIANIFK</sequence>
<dbReference type="EC" id="4.3.1.18" evidence="15"/>
<evidence type="ECO:0000256" key="3">
    <source>
        <dbReference type="ARBA" id="ARBA00001936"/>
    </source>
</evidence>
<dbReference type="GO" id="GO:0008721">
    <property type="term" value="F:D-serine ammonia-lyase activity"/>
    <property type="evidence" value="ECO:0007669"/>
    <property type="project" value="UniProtKB-EC"/>
</dbReference>
<evidence type="ECO:0000256" key="5">
    <source>
        <dbReference type="ARBA" id="ARBA00010869"/>
    </source>
</evidence>
<keyword evidence="9" id="KW-0456">Lyase</keyword>
<evidence type="ECO:0000256" key="14">
    <source>
        <dbReference type="ARBA" id="ARBA00056426"/>
    </source>
</evidence>
<comment type="cofactor">
    <cofactor evidence="2">
        <name>pyridoxal 5'-phosphate</name>
        <dbReference type="ChEBI" id="CHEBI:597326"/>
    </cofactor>
</comment>
<dbReference type="GO" id="GO:0030378">
    <property type="term" value="F:serine racemase activity"/>
    <property type="evidence" value="ECO:0007669"/>
    <property type="project" value="UniProtKB-EC"/>
</dbReference>
<dbReference type="STRING" id="131310.A0A0N4ZPR1"/>